<reference evidence="2 3" key="1">
    <citation type="submission" date="2017-06" db="EMBL/GenBank/DDBJ databases">
        <title>Draft genome sequence of Fusobacterium nucleatum subsp. polymorphum KCOM 1330 (=ChDC F330).</title>
        <authorList>
            <person name="Kook J.-K."/>
            <person name="Park S.-N."/>
            <person name="Lim Y.K."/>
            <person name="Roh H."/>
        </authorList>
    </citation>
    <scope>NUCLEOTIDE SEQUENCE [LARGE SCALE GENOMIC DNA]</scope>
    <source>
        <strain evidence="3">KCOM 1330 (ChDC F330)</strain>
    </source>
</reference>
<dbReference type="EMBL" id="NIRQ01000001">
    <property type="protein sequence ID" value="PHI13464.1"/>
    <property type="molecule type" value="Genomic_DNA"/>
</dbReference>
<comment type="caution">
    <text evidence="2">The sequence shown here is derived from an EMBL/GenBank/DDBJ whole genome shotgun (WGS) entry which is preliminary data.</text>
</comment>
<feature type="transmembrane region" description="Helical" evidence="1">
    <location>
        <begin position="22"/>
        <end position="41"/>
    </location>
</feature>
<name>A0A2C6CAN8_FUSNP</name>
<keyword evidence="1" id="KW-1133">Transmembrane helix</keyword>
<evidence type="ECO:0000313" key="2">
    <source>
        <dbReference type="EMBL" id="PHI13464.1"/>
    </source>
</evidence>
<dbReference type="Proteomes" id="UP000221852">
    <property type="component" value="Unassembled WGS sequence"/>
</dbReference>
<organism evidence="2 3">
    <name type="scientific">Fusobacterium nucleatum subsp. polymorphum</name>
    <name type="common">Fusobacterium polymorphum</name>
    <dbReference type="NCBI Taxonomy" id="76857"/>
    <lineage>
        <taxon>Bacteria</taxon>
        <taxon>Fusobacteriati</taxon>
        <taxon>Fusobacteriota</taxon>
        <taxon>Fusobacteriia</taxon>
        <taxon>Fusobacteriales</taxon>
        <taxon>Fusobacteriaceae</taxon>
        <taxon>Fusobacterium</taxon>
    </lineage>
</organism>
<dbReference type="AlphaFoldDB" id="A0A2C6CAN8"/>
<protein>
    <submittedName>
        <fullName evidence="2">Uncharacterized protein</fullName>
    </submittedName>
</protein>
<sequence>MEIKIEETEDTLKIIKSCRQELKWAFIIGIICNICLIYPLLKETPGELYFGFALFYTPIFLLIQCLFCYRFSYEVIFIKEDYVCLLSSFRKPNIYNAKKFSTKNIIKISAKKFNGSILLRSHNIFKKAKPIKDHPNYKIHFYFKEETEEYYAWGYEIPIEKALQIVDKIKIFLKDSKNIQFEKSEKQEV</sequence>
<dbReference type="RefSeq" id="WP_098994613.1">
    <property type="nucleotide sequence ID" value="NZ_CP056007.1"/>
</dbReference>
<gene>
    <name evidence="2" type="ORF">CBG59_07070</name>
</gene>
<keyword evidence="1" id="KW-0812">Transmembrane</keyword>
<evidence type="ECO:0000256" key="1">
    <source>
        <dbReference type="SAM" id="Phobius"/>
    </source>
</evidence>
<proteinExistence type="predicted"/>
<accession>A0A2C6CAN8</accession>
<evidence type="ECO:0000313" key="3">
    <source>
        <dbReference type="Proteomes" id="UP000221852"/>
    </source>
</evidence>
<feature type="transmembrane region" description="Helical" evidence="1">
    <location>
        <begin position="47"/>
        <end position="69"/>
    </location>
</feature>
<keyword evidence="1" id="KW-0472">Membrane</keyword>